<gene>
    <name evidence="1" type="ORF">GCM10010226_90600</name>
</gene>
<dbReference type="AlphaFoldDB" id="A0A918HRH3"/>
<reference evidence="1" key="2">
    <citation type="submission" date="2020-09" db="EMBL/GenBank/DDBJ databases">
        <authorList>
            <person name="Sun Q."/>
            <person name="Ohkuma M."/>
        </authorList>
    </citation>
    <scope>NUCLEOTIDE SEQUENCE</scope>
    <source>
        <strain evidence="1">JCM 4125</strain>
    </source>
</reference>
<name>A0A918HRH3_9ACTN</name>
<dbReference type="RefSeq" id="WP_189718432.1">
    <property type="nucleotide sequence ID" value="NZ_BMSA01000061.1"/>
</dbReference>
<comment type="caution">
    <text evidence="1">The sequence shown here is derived from an EMBL/GenBank/DDBJ whole genome shotgun (WGS) entry which is preliminary data.</text>
</comment>
<dbReference type="Proteomes" id="UP000646776">
    <property type="component" value="Unassembled WGS sequence"/>
</dbReference>
<dbReference type="EMBL" id="BMSA01000061">
    <property type="protein sequence ID" value="GGT99385.1"/>
    <property type="molecule type" value="Genomic_DNA"/>
</dbReference>
<keyword evidence="2" id="KW-1185">Reference proteome</keyword>
<evidence type="ECO:0000313" key="1">
    <source>
        <dbReference type="EMBL" id="GGT99385.1"/>
    </source>
</evidence>
<evidence type="ECO:0000313" key="2">
    <source>
        <dbReference type="Proteomes" id="UP000646776"/>
    </source>
</evidence>
<organism evidence="1 2">
    <name type="scientific">Streptomyces phaeofaciens</name>
    <dbReference type="NCBI Taxonomy" id="68254"/>
    <lineage>
        <taxon>Bacteria</taxon>
        <taxon>Bacillati</taxon>
        <taxon>Actinomycetota</taxon>
        <taxon>Actinomycetes</taxon>
        <taxon>Kitasatosporales</taxon>
        <taxon>Streptomycetaceae</taxon>
        <taxon>Streptomyces</taxon>
    </lineage>
</organism>
<accession>A0A918HRH3</accession>
<protein>
    <submittedName>
        <fullName evidence="1">Uncharacterized protein</fullName>
    </submittedName>
</protein>
<reference evidence="1" key="1">
    <citation type="journal article" date="2014" name="Int. J. Syst. Evol. Microbiol.">
        <title>Complete genome sequence of Corynebacterium casei LMG S-19264T (=DSM 44701T), isolated from a smear-ripened cheese.</title>
        <authorList>
            <consortium name="US DOE Joint Genome Institute (JGI-PGF)"/>
            <person name="Walter F."/>
            <person name="Albersmeier A."/>
            <person name="Kalinowski J."/>
            <person name="Ruckert C."/>
        </authorList>
    </citation>
    <scope>NUCLEOTIDE SEQUENCE</scope>
    <source>
        <strain evidence="1">JCM 4125</strain>
    </source>
</reference>
<sequence>MWFAEIGGHPYDDPNNPPEWTWHIGYLELLYHRGLMTLTQSRAPALLRPRPPAN</sequence>
<proteinExistence type="predicted"/>